<keyword evidence="6" id="KW-0963">Cytoplasm</keyword>
<dbReference type="GeneTree" id="ENSGT00940000154774"/>
<dbReference type="Ensembl" id="ENSEBUT00000006434.1">
    <property type="protein sequence ID" value="ENSEBUP00000005987.1"/>
    <property type="gene ID" value="ENSEBUG00000004000.1"/>
</dbReference>
<dbReference type="InterPro" id="IPR018979">
    <property type="entry name" value="FERM_N"/>
</dbReference>
<evidence type="ECO:0000256" key="13">
    <source>
        <dbReference type="SAM" id="MobiDB-lite"/>
    </source>
</evidence>
<dbReference type="Gene3D" id="2.30.29.30">
    <property type="entry name" value="Pleckstrin-homology domain (PH domain)/Phosphotyrosine-binding domain (PTB)"/>
    <property type="match status" value="1"/>
</dbReference>
<dbReference type="CDD" id="cd14473">
    <property type="entry name" value="FERM_B-lobe"/>
    <property type="match status" value="1"/>
</dbReference>
<dbReference type="GO" id="GO:0005856">
    <property type="term" value="C:cytoskeleton"/>
    <property type="evidence" value="ECO:0007669"/>
    <property type="project" value="TreeGrafter"/>
</dbReference>
<dbReference type="InterPro" id="IPR029071">
    <property type="entry name" value="Ubiquitin-like_domsf"/>
</dbReference>
<comment type="subcellular location">
    <subcellularLocation>
        <location evidence="4">Cell junction</location>
        <location evidence="4">Adherens junction</location>
    </subcellularLocation>
    <subcellularLocation>
        <location evidence="1">Cell membrane</location>
        <topology evidence="1">Peripheral membrane protein</topology>
    </subcellularLocation>
    <subcellularLocation>
        <location evidence="3">Cytoplasm</location>
    </subcellularLocation>
    <subcellularLocation>
        <location evidence="2">Photoreceptor inner segment</location>
    </subcellularLocation>
</comment>
<evidence type="ECO:0000313" key="15">
    <source>
        <dbReference type="Ensembl" id="ENSEBUP00000005987.1"/>
    </source>
</evidence>
<dbReference type="GO" id="GO:0031032">
    <property type="term" value="P:actomyosin structure organization"/>
    <property type="evidence" value="ECO:0007669"/>
    <property type="project" value="TreeGrafter"/>
</dbReference>
<name>A0A8C4NFP0_EPTBU</name>
<keyword evidence="7" id="KW-0965">Cell junction</keyword>
<evidence type="ECO:0000256" key="2">
    <source>
        <dbReference type="ARBA" id="ARBA00004437"/>
    </source>
</evidence>
<dbReference type="SUPFAM" id="SSF50729">
    <property type="entry name" value="PH domain-like"/>
    <property type="match status" value="1"/>
</dbReference>
<dbReference type="PRINTS" id="PR00935">
    <property type="entry name" value="BAND41"/>
</dbReference>
<sequence>MMGFLRRTFSRYRNTSVPDGPELSRDVSGTATTLSSRDVGSSTHVNAAGTSKAVVVCRVALLDGTDISIDLPKKALGQALYDQVMLYSDILEVDYFGLQFMDSAQVPHWLDHAKNIRKQVQIGPPYCFHMRVKFYSSEPNNLQEELTRYLFVLQLKQDILDNKLPCSFNTAVQLAAYTLQAELGDCDDDKHSVALVSEFRFIPDQTEQMEEEIFQKWKECSGQTPAMAEMNYLNKAKWLEMYGVNMHNVKGRDGNDYSLGLTPTGVLVFEGDSKIGLFFWPKITKLDFKRSKLTLAVVEDDDEGKEQEHTFVFRLDHPKACKHLWKCAVEHHTFFRLRKPIVHDSNRHGFIRLGSRFRYSGHTEFQATKVNKARRASTVQRRPSRRYSRRASLQQASLSRPFSSGYTRSMIIPREVQGSPSSTLLVPAHQGPTTSDTHTDLSSHGAETRKQPSVDKERLHTFLPTVIEGNSLSKSQDCSESLETCKMIMAGSDSWESSAPGKEQSPLHPSQINICLQDSSSLEFRNVEELEEPCWNSLTSPVPSTTTVLAQMQRLGDPAAKYFVHQDRTAKVCTQDHAVPQVPSTASMPQILGLTVALMGGECHQPTVLMTPQVTQFPLTFPVSRPASTKTLTTPSVSTRSTAGSDWQKTGKNISEKPRRVMITEL</sequence>
<dbReference type="GO" id="GO:0005737">
    <property type="term" value="C:cytoplasm"/>
    <property type="evidence" value="ECO:0007669"/>
    <property type="project" value="UniProtKB-SubCell"/>
</dbReference>
<proteinExistence type="predicted"/>
<dbReference type="AlphaFoldDB" id="A0A8C4NFP0"/>
<dbReference type="PRINTS" id="PR00661">
    <property type="entry name" value="ERMFAMILY"/>
</dbReference>
<evidence type="ECO:0000256" key="9">
    <source>
        <dbReference type="ARBA" id="ARBA00023750"/>
    </source>
</evidence>
<dbReference type="SUPFAM" id="SSF54236">
    <property type="entry name" value="Ubiquitin-like"/>
    <property type="match status" value="1"/>
</dbReference>
<dbReference type="Pfam" id="PF00373">
    <property type="entry name" value="FERM_M"/>
    <property type="match status" value="1"/>
</dbReference>
<comment type="subunit">
    <text evidence="12">Component of a complex composed of PALS1, CRB1 and EPB41L5. Within the complex, interacts (via FERM domain) with PALS1 (via HOOK domain) and with CRB1 (via intracellular domain). Interacts with CRB2 (via intracellular domain). Interacts with CRB3 (via intracellular domain).</text>
</comment>
<dbReference type="InterPro" id="IPR019748">
    <property type="entry name" value="FERM_central"/>
</dbReference>
<evidence type="ECO:0000256" key="10">
    <source>
        <dbReference type="ARBA" id="ARBA00023841"/>
    </source>
</evidence>
<feature type="region of interest" description="Disordered" evidence="13">
    <location>
        <begin position="427"/>
        <end position="454"/>
    </location>
</feature>
<evidence type="ECO:0000256" key="11">
    <source>
        <dbReference type="ARBA" id="ARBA00030226"/>
    </source>
</evidence>
<organism evidence="15 16">
    <name type="scientific">Eptatretus burgeri</name>
    <name type="common">Inshore hagfish</name>
    <dbReference type="NCBI Taxonomy" id="7764"/>
    <lineage>
        <taxon>Eukaryota</taxon>
        <taxon>Metazoa</taxon>
        <taxon>Chordata</taxon>
        <taxon>Craniata</taxon>
        <taxon>Vertebrata</taxon>
        <taxon>Cyclostomata</taxon>
        <taxon>Myxini</taxon>
        <taxon>Myxiniformes</taxon>
        <taxon>Myxinidae</taxon>
        <taxon>Eptatretinae</taxon>
        <taxon>Eptatretus</taxon>
    </lineage>
</organism>
<feature type="domain" description="FERM" evidence="14">
    <location>
        <begin position="55"/>
        <end position="339"/>
    </location>
</feature>
<dbReference type="CDD" id="cd13186">
    <property type="entry name" value="FERM_C_NBL4_NBL5"/>
    <property type="match status" value="1"/>
</dbReference>
<feature type="compositionally biased region" description="Basic and acidic residues" evidence="13">
    <location>
        <begin position="437"/>
        <end position="454"/>
    </location>
</feature>
<dbReference type="PROSITE" id="PS50057">
    <property type="entry name" value="FERM_3"/>
    <property type="match status" value="1"/>
</dbReference>
<dbReference type="SMART" id="SM01195">
    <property type="entry name" value="FA"/>
    <property type="match status" value="1"/>
</dbReference>
<keyword evidence="16" id="KW-1185">Reference proteome</keyword>
<accession>A0A8C4NFP0</accession>
<keyword evidence="8" id="KW-0472">Membrane</keyword>
<dbReference type="FunFam" id="2.30.29.30:FF:000002">
    <property type="entry name" value="Band 4.1-like protein 5 isoform 1"/>
    <property type="match status" value="1"/>
</dbReference>
<dbReference type="GO" id="GO:0001917">
    <property type="term" value="C:photoreceptor inner segment"/>
    <property type="evidence" value="ECO:0007669"/>
    <property type="project" value="UniProtKB-SubCell"/>
</dbReference>
<dbReference type="InterPro" id="IPR014352">
    <property type="entry name" value="FERM/acyl-CoA-bd_prot_sf"/>
</dbReference>
<protein>
    <recommendedName>
        <fullName evidence="10">Band 4.1-like protein 5</fullName>
    </recommendedName>
    <alternativeName>
        <fullName evidence="11">Erythrocyte membrane protein band 4.1-like 5</fullName>
    </alternativeName>
</protein>
<dbReference type="SMART" id="SM01196">
    <property type="entry name" value="FERM_C"/>
    <property type="match status" value="1"/>
</dbReference>
<dbReference type="GO" id="GO:0005912">
    <property type="term" value="C:adherens junction"/>
    <property type="evidence" value="ECO:0007669"/>
    <property type="project" value="UniProtKB-SubCell"/>
</dbReference>
<dbReference type="Pfam" id="PF09379">
    <property type="entry name" value="FERM_N"/>
    <property type="match status" value="1"/>
</dbReference>
<dbReference type="InterPro" id="IPR014847">
    <property type="entry name" value="FA"/>
</dbReference>
<dbReference type="InterPro" id="IPR000299">
    <property type="entry name" value="FERM_domain"/>
</dbReference>
<dbReference type="InterPro" id="IPR019749">
    <property type="entry name" value="Band_41_domain"/>
</dbReference>
<evidence type="ECO:0000256" key="4">
    <source>
        <dbReference type="ARBA" id="ARBA00004536"/>
    </source>
</evidence>
<evidence type="ECO:0000256" key="3">
    <source>
        <dbReference type="ARBA" id="ARBA00004496"/>
    </source>
</evidence>
<evidence type="ECO:0000256" key="7">
    <source>
        <dbReference type="ARBA" id="ARBA00022949"/>
    </source>
</evidence>
<evidence type="ECO:0000259" key="14">
    <source>
        <dbReference type="PROSITE" id="PS50057"/>
    </source>
</evidence>
<evidence type="ECO:0000256" key="1">
    <source>
        <dbReference type="ARBA" id="ARBA00004202"/>
    </source>
</evidence>
<dbReference type="InterPro" id="IPR018980">
    <property type="entry name" value="FERM_PH-like_C"/>
</dbReference>
<evidence type="ECO:0000256" key="8">
    <source>
        <dbReference type="ARBA" id="ARBA00023136"/>
    </source>
</evidence>
<reference evidence="15" key="1">
    <citation type="submission" date="2025-08" db="UniProtKB">
        <authorList>
            <consortium name="Ensembl"/>
        </authorList>
    </citation>
    <scope>IDENTIFICATION</scope>
</reference>
<dbReference type="Pfam" id="PF08736">
    <property type="entry name" value="FA"/>
    <property type="match status" value="1"/>
</dbReference>
<evidence type="ECO:0000256" key="6">
    <source>
        <dbReference type="ARBA" id="ARBA00022490"/>
    </source>
</evidence>
<dbReference type="PROSITE" id="PS00660">
    <property type="entry name" value="FERM_1"/>
    <property type="match status" value="1"/>
</dbReference>
<dbReference type="SUPFAM" id="SSF47031">
    <property type="entry name" value="Second domain of FERM"/>
    <property type="match status" value="1"/>
</dbReference>
<comment type="function">
    <text evidence="9">Plays a role in the formation and organization of tight junctions during the establishment of polarity in epithelial cells.</text>
</comment>
<dbReference type="Gene3D" id="3.10.20.90">
    <property type="entry name" value="Phosphatidylinositol 3-kinase Catalytic Subunit, Chain A, domain 1"/>
    <property type="match status" value="1"/>
</dbReference>
<evidence type="ECO:0000256" key="5">
    <source>
        <dbReference type="ARBA" id="ARBA00022475"/>
    </source>
</evidence>
<dbReference type="FunFam" id="1.20.80.10:FF:000003">
    <property type="entry name" value="Tyrosine-protein phosphatase non-receptor type 4"/>
    <property type="match status" value="1"/>
</dbReference>
<dbReference type="PANTHER" id="PTHR23280:SF15">
    <property type="entry name" value="BAND 4.1-LIKE PROTEIN 5"/>
    <property type="match status" value="1"/>
</dbReference>
<dbReference type="GO" id="GO:0005886">
    <property type="term" value="C:plasma membrane"/>
    <property type="evidence" value="ECO:0007669"/>
    <property type="project" value="UniProtKB-SubCell"/>
</dbReference>
<dbReference type="InterPro" id="IPR000798">
    <property type="entry name" value="Ez/rad/moesin-like"/>
</dbReference>
<evidence type="ECO:0000313" key="16">
    <source>
        <dbReference type="Proteomes" id="UP000694388"/>
    </source>
</evidence>
<feature type="region of interest" description="Disordered" evidence="13">
    <location>
        <begin position="374"/>
        <end position="399"/>
    </location>
</feature>
<dbReference type="SMART" id="SM00295">
    <property type="entry name" value="B41"/>
    <property type="match status" value="1"/>
</dbReference>
<keyword evidence="5" id="KW-1003">Cell membrane</keyword>
<dbReference type="InterPro" id="IPR035963">
    <property type="entry name" value="FERM_2"/>
</dbReference>
<dbReference type="Pfam" id="PF09380">
    <property type="entry name" value="FERM_C"/>
    <property type="match status" value="1"/>
</dbReference>
<dbReference type="InterPro" id="IPR011993">
    <property type="entry name" value="PH-like_dom_sf"/>
</dbReference>
<feature type="region of interest" description="Disordered" evidence="13">
    <location>
        <begin position="628"/>
        <end position="651"/>
    </location>
</feature>
<reference evidence="15" key="2">
    <citation type="submission" date="2025-09" db="UniProtKB">
        <authorList>
            <consortium name="Ensembl"/>
        </authorList>
    </citation>
    <scope>IDENTIFICATION</scope>
</reference>
<dbReference type="Gene3D" id="1.20.80.10">
    <property type="match status" value="1"/>
</dbReference>
<dbReference type="FunFam" id="3.10.20.90:FF:000024">
    <property type="entry name" value="Erythrocyte membrane protein band 4.1-like 5"/>
    <property type="match status" value="1"/>
</dbReference>
<dbReference type="InterPro" id="IPR019747">
    <property type="entry name" value="FERM_CS"/>
</dbReference>
<dbReference type="Proteomes" id="UP000694388">
    <property type="component" value="Unplaced"/>
</dbReference>
<dbReference type="PANTHER" id="PTHR23280">
    <property type="entry name" value="4.1 G PROTEIN"/>
    <property type="match status" value="1"/>
</dbReference>
<evidence type="ECO:0000256" key="12">
    <source>
        <dbReference type="ARBA" id="ARBA00046505"/>
    </source>
</evidence>
<dbReference type="GO" id="GO:0008092">
    <property type="term" value="F:cytoskeletal protein binding"/>
    <property type="evidence" value="ECO:0007669"/>
    <property type="project" value="InterPro"/>
</dbReference>